<proteinExistence type="predicted"/>
<dbReference type="InterPro" id="IPR003121">
    <property type="entry name" value="SWIB_MDM2_domain"/>
</dbReference>
<dbReference type="PANTHER" id="PTHR13844">
    <property type="entry name" value="SWI/SNF-RELATED MATRIX-ASSOCIATED ACTIN-DEPENDENT REGULATOR OF CHROMATIN SUBFAMILY D"/>
    <property type="match status" value="1"/>
</dbReference>
<dbReference type="Pfam" id="PF02201">
    <property type="entry name" value="SWIB"/>
    <property type="match status" value="1"/>
</dbReference>
<evidence type="ECO:0000256" key="1">
    <source>
        <dbReference type="SAM" id="MobiDB-lite"/>
    </source>
</evidence>
<organism evidence="3 4">
    <name type="scientific">Acacia crassicarpa</name>
    <name type="common">northern wattle</name>
    <dbReference type="NCBI Taxonomy" id="499986"/>
    <lineage>
        <taxon>Eukaryota</taxon>
        <taxon>Viridiplantae</taxon>
        <taxon>Streptophyta</taxon>
        <taxon>Embryophyta</taxon>
        <taxon>Tracheophyta</taxon>
        <taxon>Spermatophyta</taxon>
        <taxon>Magnoliopsida</taxon>
        <taxon>eudicotyledons</taxon>
        <taxon>Gunneridae</taxon>
        <taxon>Pentapetalae</taxon>
        <taxon>rosids</taxon>
        <taxon>fabids</taxon>
        <taxon>Fabales</taxon>
        <taxon>Fabaceae</taxon>
        <taxon>Caesalpinioideae</taxon>
        <taxon>mimosoid clade</taxon>
        <taxon>Acacieae</taxon>
        <taxon>Acacia</taxon>
    </lineage>
</organism>
<feature type="region of interest" description="Disordered" evidence="1">
    <location>
        <begin position="125"/>
        <end position="147"/>
    </location>
</feature>
<dbReference type="InterPro" id="IPR036885">
    <property type="entry name" value="SWIB_MDM2_dom_sf"/>
</dbReference>
<gene>
    <name evidence="3" type="ORF">QN277_022030</name>
</gene>
<evidence type="ECO:0000313" key="3">
    <source>
        <dbReference type="EMBL" id="KAK4268791.1"/>
    </source>
</evidence>
<dbReference type="Gene3D" id="1.10.245.10">
    <property type="entry name" value="SWIB/MDM2 domain"/>
    <property type="match status" value="1"/>
</dbReference>
<feature type="domain" description="DM2" evidence="2">
    <location>
        <begin position="43"/>
        <end position="112"/>
    </location>
</feature>
<comment type="caution">
    <text evidence="3">The sequence shown here is derived from an EMBL/GenBank/DDBJ whole genome shotgun (WGS) entry which is preliminary data.</text>
</comment>
<reference evidence="3" key="1">
    <citation type="submission" date="2023-10" db="EMBL/GenBank/DDBJ databases">
        <title>Chromosome-level genome of the transformable northern wattle, Acacia crassicarpa.</title>
        <authorList>
            <person name="Massaro I."/>
            <person name="Sinha N.R."/>
            <person name="Poethig S."/>
            <person name="Leichty A.R."/>
        </authorList>
    </citation>
    <scope>NUCLEOTIDE SEQUENCE</scope>
    <source>
        <strain evidence="3">Acra3RX</strain>
        <tissue evidence="3">Leaf</tissue>
    </source>
</reference>
<dbReference type="EMBL" id="JAWXYG010000006">
    <property type="protein sequence ID" value="KAK4268791.1"/>
    <property type="molecule type" value="Genomic_DNA"/>
</dbReference>
<dbReference type="Proteomes" id="UP001293593">
    <property type="component" value="Unassembled WGS sequence"/>
</dbReference>
<protein>
    <recommendedName>
        <fullName evidence="2">DM2 domain-containing protein</fullName>
    </recommendedName>
</protein>
<name>A0AAE1JE81_9FABA</name>
<dbReference type="SUPFAM" id="SSF47592">
    <property type="entry name" value="SWIB/MDM2 domain"/>
    <property type="match status" value="1"/>
</dbReference>
<evidence type="ECO:0000313" key="4">
    <source>
        <dbReference type="Proteomes" id="UP001293593"/>
    </source>
</evidence>
<dbReference type="AlphaFoldDB" id="A0AAE1JE81"/>
<evidence type="ECO:0000259" key="2">
    <source>
        <dbReference type="Pfam" id="PF02201"/>
    </source>
</evidence>
<feature type="compositionally biased region" description="Basic residues" evidence="1">
    <location>
        <begin position="137"/>
        <end position="147"/>
    </location>
</feature>
<keyword evidence="4" id="KW-1185">Reference proteome</keyword>
<accession>A0AAE1JE81</accession>
<sequence>MNHMRICVSLGSVAAALRSGQRSMSTASKSLTGLGSIKNGKNTKASSELCKFLGIPDQSRSEIALLISKFIKLNNSRSPGIKKDKIWEQNLQTLLRGKSSVSFPEIAKILSPEFSQGIMHFKDKSMDSFTDNTKGKSSQKKGKSSKK</sequence>